<dbReference type="PATRIC" id="fig|1304281.5.peg.591"/>
<dbReference type="OrthoDB" id="9767864at2"/>
<evidence type="ECO:0000313" key="4">
    <source>
        <dbReference type="Proteomes" id="UP000035900"/>
    </source>
</evidence>
<accession>A0A0J7LTV9</accession>
<dbReference type="EMBL" id="LFNG01000003">
    <property type="protein sequence ID" value="KMQ72370.1"/>
    <property type="molecule type" value="Genomic_DNA"/>
</dbReference>
<comment type="similarity">
    <text evidence="1">Belongs to the myoviridae tail sheath protein family.</text>
</comment>
<comment type="caution">
    <text evidence="3">The sequence shown here is derived from an EMBL/GenBank/DDBJ whole genome shotgun (WGS) entry which is preliminary data.</text>
</comment>
<keyword evidence="4" id="KW-1185">Reference proteome</keyword>
<evidence type="ECO:0000313" key="3">
    <source>
        <dbReference type="EMBL" id="KMQ72370.1"/>
    </source>
</evidence>
<dbReference type="RefSeq" id="WP_048498566.1">
    <property type="nucleotide sequence ID" value="NZ_LFNG01000003.1"/>
</dbReference>
<name>A0A0J7LTV9_9FLAO</name>
<dbReference type="InterPro" id="IPR020287">
    <property type="entry name" value="Tail_sheath_C"/>
</dbReference>
<gene>
    <name evidence="3" type="ORF">ACM44_02730</name>
</gene>
<dbReference type="PANTHER" id="PTHR35861:SF1">
    <property type="entry name" value="PHAGE TAIL SHEATH PROTEIN"/>
    <property type="match status" value="1"/>
</dbReference>
<dbReference type="STRING" id="1304281.ACM44_02730"/>
<organism evidence="3 4">
    <name type="scientific">Chryseobacterium koreense CCUG 49689</name>
    <dbReference type="NCBI Taxonomy" id="1304281"/>
    <lineage>
        <taxon>Bacteria</taxon>
        <taxon>Pseudomonadati</taxon>
        <taxon>Bacteroidota</taxon>
        <taxon>Flavobacteriia</taxon>
        <taxon>Flavobacteriales</taxon>
        <taxon>Weeksellaceae</taxon>
        <taxon>Chryseobacterium group</taxon>
        <taxon>Chryseobacterium</taxon>
    </lineage>
</organism>
<dbReference type="Pfam" id="PF17482">
    <property type="entry name" value="Phage_sheath_1C"/>
    <property type="match status" value="1"/>
</dbReference>
<reference evidence="3 4" key="1">
    <citation type="journal article" date="2004" name="Int. J. Syst. Evol. Microbiol.">
        <title>Kaistella koreensis gen. nov., sp. nov., a novel member of the Chryseobacterium-Bergeyella-Riemerella branch.</title>
        <authorList>
            <person name="Kim M.K."/>
            <person name="Im W.T."/>
            <person name="Shin Y.K."/>
            <person name="Lim J.H."/>
            <person name="Kim S.H."/>
            <person name="Lee B.C."/>
            <person name="Park M.Y."/>
            <person name="Lee K.Y."/>
            <person name="Lee S.T."/>
        </authorList>
    </citation>
    <scope>NUCLEOTIDE SEQUENCE [LARGE SCALE GENOMIC DNA]</scope>
    <source>
        <strain evidence="3 4">CCUG 49689</strain>
    </source>
</reference>
<protein>
    <recommendedName>
        <fullName evidence="2">Tail sheath protein C-terminal domain-containing protein</fullName>
    </recommendedName>
</protein>
<sequence length="453" mass="50912">MAKWNFPGVYIEELKNNLIPTVKSLENTAVFLGYSEKCQNENAQSIQNIPTEIHSILEFEKFFGTAQAEKNLVIHDFSNSGEDRFQVCFSGAKSKHNLFYSVKLFFENGGNSCKIISVGLFKEIGETITANDFKTGLEALQSENGTLLISAPESQNLSETDFYLLQQELLEFCEIHRGFAILDLPKATEDNYPNIITDYRAKLNSNSLKFGASFFPSVETSCSYRYDESAVEISKNGFFHPLSSFTNTQISKYKNAIDHFSVIIPVGGAVMGAIMKNDMNIGIWKAPAVVALNQVIRPEISMTDSDQQSVNLNLSEKPINCIRYFAGRGNLIWGSRTLAGNEIEWRYFPIRRLANKIEKEIQNSLHQFSLEENNVKTWSKIKSMASDYLYRFWNSGALMGAKPEHAYLVLCGLNETMTEQDIAAGRIVLQIGIAPVRPAEFIFLHCSVLTGKI</sequence>
<dbReference type="AlphaFoldDB" id="A0A0J7LTV9"/>
<evidence type="ECO:0000259" key="2">
    <source>
        <dbReference type="Pfam" id="PF17482"/>
    </source>
</evidence>
<dbReference type="PANTHER" id="PTHR35861">
    <property type="match status" value="1"/>
</dbReference>
<dbReference type="InterPro" id="IPR052042">
    <property type="entry name" value="Tail_sheath_structural"/>
</dbReference>
<proteinExistence type="inferred from homology"/>
<evidence type="ECO:0000256" key="1">
    <source>
        <dbReference type="ARBA" id="ARBA00008005"/>
    </source>
</evidence>
<feature type="domain" description="Tail sheath protein C-terminal" evidence="2">
    <location>
        <begin position="345"/>
        <end position="444"/>
    </location>
</feature>
<dbReference type="Gene3D" id="3.40.50.11780">
    <property type="match status" value="1"/>
</dbReference>
<dbReference type="Proteomes" id="UP000035900">
    <property type="component" value="Unassembled WGS sequence"/>
</dbReference>